<accession>A0A1S1C8P9</accession>
<dbReference type="RefSeq" id="WP_004349441.1">
    <property type="nucleotide sequence ID" value="NZ_AP014651.1"/>
</dbReference>
<keyword evidence="1" id="KW-1133">Transmembrane helix</keyword>
<dbReference type="Pfam" id="PF16931">
    <property type="entry name" value="Phage_holin_8"/>
    <property type="match status" value="1"/>
</dbReference>
<dbReference type="AlphaFoldDB" id="A0A0C6F2G4"/>
<reference evidence="2" key="1">
    <citation type="submission" date="2015-08" db="EMBL/GenBank/DDBJ databases">
        <title>Pseudomonas aeruginosa strain CCBH4851 chromosome region.</title>
        <authorList>
            <person name="Silveira M.C."/>
            <person name="Carvalho-Assef A.P.D."/>
            <person name="Albano R.M."/>
        </authorList>
    </citation>
    <scope>NUCLEOTIDE SEQUENCE</scope>
    <source>
        <strain evidence="2">CCBH4851</strain>
    </source>
</reference>
<dbReference type="Proteomes" id="UP000194857">
    <property type="component" value="Unassembled WGS sequence"/>
</dbReference>
<evidence type="ECO:0000313" key="4">
    <source>
        <dbReference type="EMBL" id="OTI61949.1"/>
    </source>
</evidence>
<keyword evidence="1" id="KW-0472">Membrane</keyword>
<dbReference type="EMBL" id="NFFZ01000006">
    <property type="protein sequence ID" value="OTI61949.1"/>
    <property type="molecule type" value="Genomic_DNA"/>
</dbReference>
<reference evidence="4 6" key="2">
    <citation type="submission" date="2017-05" db="EMBL/GenBank/DDBJ databases">
        <authorList>
            <person name="Song R."/>
            <person name="Chenine A.L."/>
            <person name="Ruprecht R.M."/>
        </authorList>
    </citation>
    <scope>NUCLEOTIDE SEQUENCE [LARGE SCALE GENOMIC DNA]</scope>
    <source>
        <strain evidence="4 6">S567_C10_BS</strain>
    </source>
</reference>
<proteinExistence type="predicted"/>
<sequence length="129" mass="13077">MAEPTSSGAVAAAGAVGLTATAIIPGVDVNAVIGGFAGALLFVLWAHDLTMARRLGYLLASWVGGYYAATEAVGRGATQFSGLPALVTAALIVTILIGVLDWMIGGRAPAWLQIVLQRIVGMIGGRKDG</sequence>
<evidence type="ECO:0000313" key="6">
    <source>
        <dbReference type="Proteomes" id="UP000194857"/>
    </source>
</evidence>
<keyword evidence="1" id="KW-0812">Transmembrane</keyword>
<evidence type="ECO:0000313" key="2">
    <source>
        <dbReference type="EMBL" id="ALI58915.1"/>
    </source>
</evidence>
<evidence type="ECO:0000313" key="8">
    <source>
        <dbReference type="Proteomes" id="UP000433532"/>
    </source>
</evidence>
<gene>
    <name evidence="4" type="ORF">CAZ10_14800</name>
    <name evidence="2" type="ORF">CCBH4851_00211</name>
    <name evidence="3" type="ORF">GNQ48_30165</name>
    <name evidence="5" type="ORF">IPC1295_32465</name>
</gene>
<feature type="transmembrane region" description="Helical" evidence="1">
    <location>
        <begin position="57"/>
        <end position="77"/>
    </location>
</feature>
<name>A0A0C6F2G4_PSEAI</name>
<dbReference type="EMBL" id="NSNE01000036">
    <property type="protein sequence ID" value="RPM02818.1"/>
    <property type="molecule type" value="Genomic_DNA"/>
</dbReference>
<evidence type="ECO:0000313" key="3">
    <source>
        <dbReference type="EMBL" id="MUI39261.1"/>
    </source>
</evidence>
<protein>
    <recommendedName>
        <fullName evidence="9">Phage holin</fullName>
    </recommendedName>
</protein>
<evidence type="ECO:0008006" key="9">
    <source>
        <dbReference type="Google" id="ProtNLM"/>
    </source>
</evidence>
<dbReference type="EMBL" id="KT454971">
    <property type="protein sequence ID" value="ALI58915.1"/>
    <property type="molecule type" value="Genomic_DNA"/>
</dbReference>
<dbReference type="Proteomes" id="UP000284767">
    <property type="component" value="Unassembled WGS sequence"/>
</dbReference>
<feature type="transmembrane region" description="Helical" evidence="1">
    <location>
        <begin position="83"/>
        <end position="104"/>
    </location>
</feature>
<dbReference type="PATRIC" id="fig|287.2004.peg.2325"/>
<evidence type="ECO:0000313" key="5">
    <source>
        <dbReference type="EMBL" id="RPM02818.1"/>
    </source>
</evidence>
<accession>A0A0C6F2G4</accession>
<evidence type="ECO:0000256" key="1">
    <source>
        <dbReference type="SAM" id="Phobius"/>
    </source>
</evidence>
<reference evidence="5 7" key="3">
    <citation type="submission" date="2017-08" db="EMBL/GenBank/DDBJ databases">
        <authorList>
            <person name="Feschi L."/>
            <person name="Jeukens J."/>
            <person name="Emond-Rheault J.-G."/>
            <person name="Kukavica-Ibrulj I."/>
            <person name="Boyle B."/>
            <person name="Levesque R.C."/>
        </authorList>
    </citation>
    <scope>NUCLEOTIDE SEQUENCE [LARGE SCALE GENOMIC DNA]</scope>
    <source>
        <strain evidence="5 7">PA-W36</strain>
    </source>
</reference>
<organism evidence="4 6">
    <name type="scientific">Pseudomonas aeruginosa</name>
    <dbReference type="NCBI Taxonomy" id="287"/>
    <lineage>
        <taxon>Bacteria</taxon>
        <taxon>Pseudomonadati</taxon>
        <taxon>Pseudomonadota</taxon>
        <taxon>Gammaproteobacteria</taxon>
        <taxon>Pseudomonadales</taxon>
        <taxon>Pseudomonadaceae</taxon>
        <taxon>Pseudomonas</taxon>
    </lineage>
</organism>
<dbReference type="EMBL" id="WOAD01000049">
    <property type="protein sequence ID" value="MUI39261.1"/>
    <property type="molecule type" value="Genomic_DNA"/>
</dbReference>
<reference evidence="5 7" key="4">
    <citation type="submission" date="2019-01" db="EMBL/GenBank/DDBJ databases">
        <title>The Pseudomonas aeruginosa pan-genome provides new insights on its population structure, horizontal gene transfer and pathogenicity.</title>
        <authorList>
            <person name="Freschi L."/>
            <person name="Vincent A.T."/>
            <person name="Jeukens J."/>
            <person name="Emond-Rheault J.-G."/>
            <person name="Kukavica-Ibrulj I."/>
            <person name="Dupont M.-J."/>
            <person name="Charette S.J."/>
            <person name="Boyle B."/>
            <person name="Levesque R.C."/>
        </authorList>
    </citation>
    <scope>NUCLEOTIDE SEQUENCE [LARGE SCALE GENOMIC DNA]</scope>
    <source>
        <strain evidence="5 7">PA-W36</strain>
    </source>
</reference>
<dbReference type="InterPro" id="IPR032637">
    <property type="entry name" value="Phage_holin-like"/>
</dbReference>
<dbReference type="Proteomes" id="UP000433532">
    <property type="component" value="Unassembled WGS sequence"/>
</dbReference>
<reference evidence="3 8" key="5">
    <citation type="submission" date="2019-11" db="EMBL/GenBank/DDBJ databases">
        <title>Genomes of ocular Pseudomonas aeruginosa isolates.</title>
        <authorList>
            <person name="Khan M."/>
            <person name="Rice S.A."/>
            <person name="Willcox M.D.P."/>
            <person name="Stapleton F."/>
        </authorList>
    </citation>
    <scope>NUCLEOTIDE SEQUENCE [LARGE SCALE GENOMIC DNA]</scope>
    <source>
        <strain evidence="3 8">PA221</strain>
    </source>
</reference>
<evidence type="ECO:0000313" key="7">
    <source>
        <dbReference type="Proteomes" id="UP000284767"/>
    </source>
</evidence>